<evidence type="ECO:0000313" key="1">
    <source>
        <dbReference type="EMBL" id="KAJ2804448.1"/>
    </source>
</evidence>
<dbReference type="EMBL" id="JANBUN010000355">
    <property type="protein sequence ID" value="KAJ2804448.1"/>
    <property type="molecule type" value="Genomic_DNA"/>
</dbReference>
<organism evidence="1 2">
    <name type="scientific">Coemansia helicoidea</name>
    <dbReference type="NCBI Taxonomy" id="1286919"/>
    <lineage>
        <taxon>Eukaryota</taxon>
        <taxon>Fungi</taxon>
        <taxon>Fungi incertae sedis</taxon>
        <taxon>Zoopagomycota</taxon>
        <taxon>Kickxellomycotina</taxon>
        <taxon>Kickxellomycetes</taxon>
        <taxon>Kickxellales</taxon>
        <taxon>Kickxellaceae</taxon>
        <taxon>Coemansia</taxon>
    </lineage>
</organism>
<reference evidence="1" key="1">
    <citation type="submission" date="2022-07" db="EMBL/GenBank/DDBJ databases">
        <title>Phylogenomic reconstructions and comparative analyses of Kickxellomycotina fungi.</title>
        <authorList>
            <person name="Reynolds N.K."/>
            <person name="Stajich J.E."/>
            <person name="Barry K."/>
            <person name="Grigoriev I.V."/>
            <person name="Crous P."/>
            <person name="Smith M.E."/>
        </authorList>
    </citation>
    <scope>NUCLEOTIDE SEQUENCE</scope>
    <source>
        <strain evidence="1">BCRC 34780</strain>
    </source>
</reference>
<evidence type="ECO:0000313" key="2">
    <source>
        <dbReference type="Proteomes" id="UP001140087"/>
    </source>
</evidence>
<accession>A0ACC1LBA0</accession>
<comment type="caution">
    <text evidence="1">The sequence shown here is derived from an EMBL/GenBank/DDBJ whole genome shotgun (WGS) entry which is preliminary data.</text>
</comment>
<dbReference type="Proteomes" id="UP001140087">
    <property type="component" value="Unassembled WGS sequence"/>
</dbReference>
<proteinExistence type="predicted"/>
<name>A0ACC1LBA0_9FUNG</name>
<keyword evidence="2" id="KW-1185">Reference proteome</keyword>
<protein>
    <submittedName>
        <fullName evidence="1">Uncharacterized protein</fullName>
    </submittedName>
</protein>
<sequence length="191" mass="21593">MEVGCGAGNAVFPLLEDIEDPRLFVHACDFSKAAVDVVKSSDAYDPSRCDAFVWDLAGPELPPSVEPGSIDIMLMIFVFSALHPDQWAAAVENAHRLLKPGGLLLFRDYGRNDLTQLRFKKERLLADNLYIRGDGTRVYFFTNEELAAVFGGRFAVEQNAVDRRLLVNRKRELKMFRVWLQAKFRKPISAD</sequence>
<gene>
    <name evidence="1" type="ORF">H4R21_001640</name>
</gene>